<evidence type="ECO:0000259" key="7">
    <source>
        <dbReference type="Pfam" id="PF00389"/>
    </source>
</evidence>
<dbReference type="Gene3D" id="3.20.20.60">
    <property type="entry name" value="Phosphoenolpyruvate-binding domains"/>
    <property type="match status" value="1"/>
</dbReference>
<evidence type="ECO:0000259" key="9">
    <source>
        <dbReference type="Pfam" id="PF03328"/>
    </source>
</evidence>
<dbReference type="InterPro" id="IPR006140">
    <property type="entry name" value="D-isomer_DH_NAD-bd"/>
</dbReference>
<dbReference type="PANTHER" id="PTHR42789">
    <property type="entry name" value="D-ISOMER SPECIFIC 2-HYDROXYACID DEHYDROGENASE FAMILY PROTEIN (AFU_ORTHOLOGUE AFUA_6G10090)"/>
    <property type="match status" value="1"/>
</dbReference>
<evidence type="ECO:0000259" key="8">
    <source>
        <dbReference type="Pfam" id="PF02826"/>
    </source>
</evidence>
<dbReference type="PROSITE" id="PS00065">
    <property type="entry name" value="D_2_HYDROXYACID_DH_1"/>
    <property type="match status" value="1"/>
</dbReference>
<feature type="region of interest" description="Disordered" evidence="6">
    <location>
        <begin position="332"/>
        <end position="362"/>
    </location>
</feature>
<comment type="similarity">
    <text evidence="1">Belongs to the D-isomer specific 2-hydroxyacid dehydrogenase family.</text>
</comment>
<dbReference type="Pfam" id="PF02826">
    <property type="entry name" value="2-Hacid_dh_C"/>
    <property type="match status" value="1"/>
</dbReference>
<evidence type="ECO:0000256" key="5">
    <source>
        <dbReference type="ARBA" id="ARBA00023027"/>
    </source>
</evidence>
<evidence type="ECO:0000313" key="10">
    <source>
        <dbReference type="EMBL" id="KAF3036894.1"/>
    </source>
</evidence>
<dbReference type="OrthoDB" id="1621678at2759"/>
<dbReference type="Proteomes" id="UP000758155">
    <property type="component" value="Unassembled WGS sequence"/>
</dbReference>
<dbReference type="Pfam" id="PF03328">
    <property type="entry name" value="HpcH_HpaI"/>
    <property type="match status" value="1"/>
</dbReference>
<keyword evidence="3" id="KW-0479">Metal-binding</keyword>
<evidence type="ECO:0000256" key="1">
    <source>
        <dbReference type="ARBA" id="ARBA00005854"/>
    </source>
</evidence>
<evidence type="ECO:0000256" key="6">
    <source>
        <dbReference type="SAM" id="MobiDB-lite"/>
    </source>
</evidence>
<accession>A0A9P5C016</accession>
<feature type="domain" description="HpcH/HpaI aldolase/citrate lyase" evidence="9">
    <location>
        <begin position="37"/>
        <end position="248"/>
    </location>
</feature>
<keyword evidence="2" id="KW-0028">Amino-acid biosynthesis</keyword>
<dbReference type="GO" id="GO:0008652">
    <property type="term" value="P:amino acid biosynthetic process"/>
    <property type="evidence" value="ECO:0007669"/>
    <property type="project" value="UniProtKB-KW"/>
</dbReference>
<keyword evidence="4" id="KW-0560">Oxidoreductase</keyword>
<dbReference type="InterPro" id="IPR029753">
    <property type="entry name" value="D-isomer_DH_CS"/>
</dbReference>
<feature type="domain" description="D-isomer specific 2-hydroxyacid dehydrogenase catalytic" evidence="7">
    <location>
        <begin position="528"/>
        <end position="804"/>
    </location>
</feature>
<dbReference type="Pfam" id="PF00389">
    <property type="entry name" value="2-Hacid_dh"/>
    <property type="match status" value="1"/>
</dbReference>
<dbReference type="PROSITE" id="PS00671">
    <property type="entry name" value="D_2_HYDROXYACID_DH_3"/>
    <property type="match status" value="1"/>
</dbReference>
<dbReference type="FunFam" id="3.40.50.720:FF:000203">
    <property type="entry name" value="D-3-phosphoglycerate dehydrogenase (SerA)"/>
    <property type="match status" value="1"/>
</dbReference>
<feature type="domain" description="D-isomer specific 2-hydroxyacid dehydrogenase NAD-binding" evidence="8">
    <location>
        <begin position="602"/>
        <end position="781"/>
    </location>
</feature>
<dbReference type="PROSITE" id="PS00670">
    <property type="entry name" value="D_2_HYDROXYACID_DH_2"/>
    <property type="match status" value="1"/>
</dbReference>
<dbReference type="InterPro" id="IPR050857">
    <property type="entry name" value="D-2-hydroxyacid_DH"/>
</dbReference>
<dbReference type="Gene3D" id="3.40.50.720">
    <property type="entry name" value="NAD(P)-binding Rossmann-like Domain"/>
    <property type="match status" value="2"/>
</dbReference>
<proteinExistence type="inferred from homology"/>
<dbReference type="GO" id="GO:0051287">
    <property type="term" value="F:NAD binding"/>
    <property type="evidence" value="ECO:0007669"/>
    <property type="project" value="InterPro"/>
</dbReference>
<evidence type="ECO:0000313" key="11">
    <source>
        <dbReference type="Proteomes" id="UP000758155"/>
    </source>
</evidence>
<dbReference type="PANTHER" id="PTHR42789:SF1">
    <property type="entry name" value="D-ISOMER SPECIFIC 2-HYDROXYACID DEHYDROGENASE FAMILY PROTEIN (AFU_ORTHOLOGUE AFUA_6G10090)"/>
    <property type="match status" value="1"/>
</dbReference>
<keyword evidence="11" id="KW-1185">Reference proteome</keyword>
<evidence type="ECO:0000256" key="4">
    <source>
        <dbReference type="ARBA" id="ARBA00023002"/>
    </source>
</evidence>
<name>A0A9P5C016_9PLEO</name>
<dbReference type="GO" id="GO:0046872">
    <property type="term" value="F:metal ion binding"/>
    <property type="evidence" value="ECO:0007669"/>
    <property type="project" value="UniProtKB-KW"/>
</dbReference>
<keyword evidence="5" id="KW-0520">NAD</keyword>
<feature type="compositionally biased region" description="Polar residues" evidence="6">
    <location>
        <begin position="335"/>
        <end position="354"/>
    </location>
</feature>
<dbReference type="InterPro" id="IPR040442">
    <property type="entry name" value="Pyrv_kinase-like_dom_sf"/>
</dbReference>
<protein>
    <submittedName>
        <fullName evidence="10">Uncharacterized protein</fullName>
    </submittedName>
</protein>
<dbReference type="SUPFAM" id="SSF51621">
    <property type="entry name" value="Phosphoenolpyruvate/pyruvate domain"/>
    <property type="match status" value="1"/>
</dbReference>
<sequence>MAELTISNSLREKMLRDEVAYTLSVKLVRSVELPMMAKTAGFDGILIDMEHSSFDLDTTSQICIAALYAGITPIVRVPSKDPFFVSRVLDGGALGVIVPHIRSVQDAKDVVAAAKFQPQGHRSSTNNLPHFQYRAIAAKKSNPVVNANTLVIPMVETLEAVECVEELAAIDGVDSLLIGTNDMTAEMGIPGDYENPRLTEIYEKTINACKKYGKWVGIGGLHSRLDLVEKFCTMGARWVMAATDGPLLLGGATKRAGEMAQLNSRVKAATSETQSEQKTQSNGLSNGLKNGSTNCARDFPCSIIDGFESGSDGYVEALKARIAFLKVRLDENGTDPGSSPHVTPQNASASTPGQHLTPRDSRDDIHSTIQEASYISLSAMAERTDKQRSTAEGLSFKSLLHAAIEASHTDLQLSTSVDENLRVANQFFDTEPFEAVHQAFVDYLNSSCPYIEPNKAGSTWHLLGLAMTRAVACGMHTVKELDLDQQTYRVEQHLHETTTSRRAAEKAVGLESYAAGLVELFKYSVNTSDPSCKVIVTETEAIFGNFLASLEDQLIARSRLKALGKQGVGIDKIDADACKQRGIPIFNTPGVNAQAVAETVLSLTMSVARQVGRITALQSAGKAVPKETCSGLIIRNKTIGIVGMGNIGQKVAAIFRGGLGCRIVAYDPLLPKDAWADIPHVRAETLEEVLESADVVTLHIPLLPQTRGLISYPQLSRMKRNAILINTARGGIVDETDLERALEEELIFGAGLDCHEQEPPTRERYGRIWATGRVVSTPHVGAATAETQMETATAAIDRLAEYIDRLS</sequence>
<dbReference type="SUPFAM" id="SSF52283">
    <property type="entry name" value="Formate/glycerate dehydrogenase catalytic domain-like"/>
    <property type="match status" value="1"/>
</dbReference>
<gene>
    <name evidence="10" type="ORF">E8E12_001784</name>
</gene>
<dbReference type="InterPro" id="IPR006139">
    <property type="entry name" value="D-isomer_2_OHA_DH_cat_dom"/>
</dbReference>
<dbReference type="GO" id="GO:0016616">
    <property type="term" value="F:oxidoreductase activity, acting on the CH-OH group of donors, NAD or NADP as acceptor"/>
    <property type="evidence" value="ECO:0007669"/>
    <property type="project" value="InterPro"/>
</dbReference>
<dbReference type="InterPro" id="IPR036291">
    <property type="entry name" value="NAD(P)-bd_dom_sf"/>
</dbReference>
<dbReference type="AlphaFoldDB" id="A0A9P5C016"/>
<dbReference type="SUPFAM" id="SSF51735">
    <property type="entry name" value="NAD(P)-binding Rossmann-fold domains"/>
    <property type="match status" value="1"/>
</dbReference>
<feature type="region of interest" description="Disordered" evidence="6">
    <location>
        <begin position="266"/>
        <end position="288"/>
    </location>
</feature>
<evidence type="ECO:0000256" key="3">
    <source>
        <dbReference type="ARBA" id="ARBA00022723"/>
    </source>
</evidence>
<feature type="compositionally biased region" description="Polar residues" evidence="6">
    <location>
        <begin position="270"/>
        <end position="288"/>
    </location>
</feature>
<dbReference type="InterPro" id="IPR029752">
    <property type="entry name" value="D-isomer_DH_CS1"/>
</dbReference>
<reference evidence="10" key="1">
    <citation type="submission" date="2019-04" db="EMBL/GenBank/DDBJ databases">
        <title>Sequencing of skin fungus with MAO and IRED activity.</title>
        <authorList>
            <person name="Marsaioli A.J."/>
            <person name="Bonatto J.M.C."/>
            <person name="Reis Junior O."/>
        </authorList>
    </citation>
    <scope>NUCLEOTIDE SEQUENCE</scope>
    <source>
        <strain evidence="10">28M1</strain>
    </source>
</reference>
<dbReference type="InterPro" id="IPR005000">
    <property type="entry name" value="Aldolase/citrate-lyase_domain"/>
</dbReference>
<dbReference type="EMBL" id="SWKV01000046">
    <property type="protein sequence ID" value="KAF3036894.1"/>
    <property type="molecule type" value="Genomic_DNA"/>
</dbReference>
<evidence type="ECO:0000256" key="2">
    <source>
        <dbReference type="ARBA" id="ARBA00022605"/>
    </source>
</evidence>
<comment type="caution">
    <text evidence="10">The sequence shown here is derived from an EMBL/GenBank/DDBJ whole genome shotgun (WGS) entry which is preliminary data.</text>
</comment>
<organism evidence="10 11">
    <name type="scientific">Didymella heteroderae</name>
    <dbReference type="NCBI Taxonomy" id="1769908"/>
    <lineage>
        <taxon>Eukaryota</taxon>
        <taxon>Fungi</taxon>
        <taxon>Dikarya</taxon>
        <taxon>Ascomycota</taxon>
        <taxon>Pezizomycotina</taxon>
        <taxon>Dothideomycetes</taxon>
        <taxon>Pleosporomycetidae</taxon>
        <taxon>Pleosporales</taxon>
        <taxon>Pleosporineae</taxon>
        <taxon>Didymellaceae</taxon>
        <taxon>Didymella</taxon>
    </lineage>
</organism>
<dbReference type="InterPro" id="IPR015813">
    <property type="entry name" value="Pyrv/PenolPyrv_kinase-like_dom"/>
</dbReference>